<name>A0AA88GUY9_NAELO</name>
<dbReference type="AlphaFoldDB" id="A0AA88GUY9"/>
<dbReference type="GO" id="GO:0016020">
    <property type="term" value="C:membrane"/>
    <property type="evidence" value="ECO:0007669"/>
    <property type="project" value="TreeGrafter"/>
</dbReference>
<protein>
    <recommendedName>
        <fullName evidence="2">Cytochrome b5 heme-binding domain-containing protein</fullName>
    </recommendedName>
</protein>
<evidence type="ECO:0000259" key="2">
    <source>
        <dbReference type="SMART" id="SM01117"/>
    </source>
</evidence>
<dbReference type="SUPFAM" id="SSF55856">
    <property type="entry name" value="Cytochrome b5-like heme/steroid binding domain"/>
    <property type="match status" value="1"/>
</dbReference>
<dbReference type="RefSeq" id="XP_044550631.1">
    <property type="nucleotide sequence ID" value="XM_044691795.1"/>
</dbReference>
<accession>A0AA88GUY9</accession>
<dbReference type="GeneID" id="68094839"/>
<evidence type="ECO:0000313" key="4">
    <source>
        <dbReference type="Proteomes" id="UP000816034"/>
    </source>
</evidence>
<evidence type="ECO:0000313" key="3">
    <source>
        <dbReference type="EMBL" id="KAG2386639.1"/>
    </source>
</evidence>
<keyword evidence="4" id="KW-1185">Reference proteome</keyword>
<dbReference type="SMART" id="SM01117">
    <property type="entry name" value="Cyt-b5"/>
    <property type="match status" value="1"/>
</dbReference>
<gene>
    <name evidence="3" type="ORF">C9374_002383</name>
</gene>
<dbReference type="PANTHER" id="PTHR10281:SF115">
    <property type="entry name" value="BINDING PROTEIN, PUTATIVE (AFU_ORTHOLOGUE AFUA_4G06240)-RELATED"/>
    <property type="match status" value="1"/>
</dbReference>
<comment type="similarity">
    <text evidence="1">Belongs to the cytochrome b5 family. MAPR subfamily.</text>
</comment>
<dbReference type="PANTHER" id="PTHR10281">
    <property type="entry name" value="MEMBRANE-ASSOCIATED PROGESTERONE RECEPTOR COMPONENT-RELATED"/>
    <property type="match status" value="1"/>
</dbReference>
<dbReference type="EMBL" id="PYSW02000015">
    <property type="protein sequence ID" value="KAG2386639.1"/>
    <property type="molecule type" value="Genomic_DNA"/>
</dbReference>
<feature type="domain" description="Cytochrome b5 heme-binding" evidence="2">
    <location>
        <begin position="19"/>
        <end position="117"/>
    </location>
</feature>
<evidence type="ECO:0000256" key="1">
    <source>
        <dbReference type="ARBA" id="ARBA00038357"/>
    </source>
</evidence>
<dbReference type="GO" id="GO:0005783">
    <property type="term" value="C:endoplasmic reticulum"/>
    <property type="evidence" value="ECO:0007669"/>
    <property type="project" value="TreeGrafter"/>
</dbReference>
<dbReference type="Gene3D" id="3.10.120.10">
    <property type="entry name" value="Cytochrome b5-like heme/steroid binding domain"/>
    <property type="match status" value="1"/>
</dbReference>
<dbReference type="Pfam" id="PF00173">
    <property type="entry name" value="Cyt-b5"/>
    <property type="match status" value="1"/>
</dbReference>
<dbReference type="InterPro" id="IPR001199">
    <property type="entry name" value="Cyt_B5-like_heme/steroid-bd"/>
</dbReference>
<dbReference type="Proteomes" id="UP000816034">
    <property type="component" value="Unassembled WGS sequence"/>
</dbReference>
<dbReference type="InterPro" id="IPR036400">
    <property type="entry name" value="Cyt_B5-like_heme/steroid_sf"/>
</dbReference>
<sequence length="118" mass="13386">MEQQQAVDLSNQPIPDVYFTMDDLAQHKGENELPIWIGCNGIIFQVSEEKREMYAPGAGYSIFAGTDATRALAKSSLNAEDLQPYGSLEGLTEKELKTLKQWEDFYKKRYVIVGKIKH</sequence>
<comment type="caution">
    <text evidence="3">The sequence shown here is derived from an EMBL/GenBank/DDBJ whole genome shotgun (WGS) entry which is preliminary data.</text>
</comment>
<dbReference type="FunFam" id="3.10.120.10:FF:000003">
    <property type="entry name" value="membrane-associated progesterone receptor component 1"/>
    <property type="match status" value="1"/>
</dbReference>
<proteinExistence type="inferred from homology"/>
<dbReference type="InterPro" id="IPR050577">
    <property type="entry name" value="MAPR/NEUFC/NENF-like"/>
</dbReference>
<reference evidence="3 4" key="1">
    <citation type="journal article" date="2018" name="BMC Genomics">
        <title>The genome of Naegleria lovaniensis, the basis for a comparative approach to unravel pathogenicity factors of the human pathogenic amoeba N. fowleri.</title>
        <authorList>
            <person name="Liechti N."/>
            <person name="Schurch N."/>
            <person name="Bruggmann R."/>
            <person name="Wittwer M."/>
        </authorList>
    </citation>
    <scope>NUCLEOTIDE SEQUENCE [LARGE SCALE GENOMIC DNA]</scope>
    <source>
        <strain evidence="3 4">ATCC 30569</strain>
    </source>
</reference>
<organism evidence="3 4">
    <name type="scientific">Naegleria lovaniensis</name>
    <name type="common">Amoeba</name>
    <dbReference type="NCBI Taxonomy" id="51637"/>
    <lineage>
        <taxon>Eukaryota</taxon>
        <taxon>Discoba</taxon>
        <taxon>Heterolobosea</taxon>
        <taxon>Tetramitia</taxon>
        <taxon>Eutetramitia</taxon>
        <taxon>Vahlkampfiidae</taxon>
        <taxon>Naegleria</taxon>
    </lineage>
</organism>